<evidence type="ECO:0000256" key="8">
    <source>
        <dbReference type="ARBA" id="ARBA00023306"/>
    </source>
</evidence>
<dbReference type="OrthoDB" id="9801717at2"/>
<protein>
    <recommendedName>
        <fullName evidence="9">Tyrosine recombinase XerC</fullName>
    </recommendedName>
</protein>
<evidence type="ECO:0000256" key="1">
    <source>
        <dbReference type="ARBA" id="ARBA00004496"/>
    </source>
</evidence>
<evidence type="ECO:0000256" key="3">
    <source>
        <dbReference type="ARBA" id="ARBA00022618"/>
    </source>
</evidence>
<keyword evidence="7 9" id="KW-0233">DNA recombination</keyword>
<feature type="active site" description="O-(3'-phospho-DNA)-tyrosine intermediate" evidence="9">
    <location>
        <position position="291"/>
    </location>
</feature>
<evidence type="ECO:0000256" key="5">
    <source>
        <dbReference type="ARBA" id="ARBA00022908"/>
    </source>
</evidence>
<feature type="domain" description="Tyr recombinase" evidence="10">
    <location>
        <begin position="123"/>
        <end position="304"/>
    </location>
</feature>
<gene>
    <name evidence="9" type="primary">xerC</name>
    <name evidence="12" type="ORF">EHQ58_10920</name>
</gene>
<sequence length="313" mass="36439">MIPANLEVNLPTGATAQMTEYYLMYRTYLKIEKNYSEHTLFAYLRDLKFFFEFCLKEEIDFLSIDVLDVRGYFADLKSKKNLDKRTQSRKLSSLRTFYKFLFREEKIPANPILSVSFPKTKKKLPKNFTQIETEDILDYHTEEKSTTLGKRDKAIVEVLYSTGLRVFELVNAKVSDLNSELTSLKVMGKRKKERYVFIGEEASKALREYLEERGTQSKTEEIFLNQRGGKLTTRGIRYILAERRSLMGMEKPITPHKFRHTFATDLLNAGADIRAVQELLGHSSLSSTQVYLSVSRDRLKEVYRNAHPHAKNK</sequence>
<dbReference type="PANTHER" id="PTHR30349">
    <property type="entry name" value="PHAGE INTEGRASE-RELATED"/>
    <property type="match status" value="1"/>
</dbReference>
<reference evidence="12" key="1">
    <citation type="journal article" date="2019" name="PLoS Negl. Trop. Dis.">
        <title>Revisiting the worldwide diversity of Leptospira species in the environment.</title>
        <authorList>
            <person name="Vincent A.T."/>
            <person name="Schiettekatte O."/>
            <person name="Bourhy P."/>
            <person name="Veyrier F.J."/>
            <person name="Picardeau M."/>
        </authorList>
    </citation>
    <scope>NUCLEOTIDE SEQUENCE [LARGE SCALE GENOMIC DNA]</scope>
    <source>
        <strain evidence="12">201702476</strain>
    </source>
</reference>
<dbReference type="Pfam" id="PF02899">
    <property type="entry name" value="Phage_int_SAM_1"/>
    <property type="match status" value="1"/>
</dbReference>
<feature type="domain" description="Core-binding (CB)" evidence="11">
    <location>
        <begin position="16"/>
        <end position="102"/>
    </location>
</feature>
<dbReference type="InterPro" id="IPR050090">
    <property type="entry name" value="Tyrosine_recombinase_XerCD"/>
</dbReference>
<organism evidence="12 13">
    <name type="scientific">Leptospira ognonensis</name>
    <dbReference type="NCBI Taxonomy" id="2484945"/>
    <lineage>
        <taxon>Bacteria</taxon>
        <taxon>Pseudomonadati</taxon>
        <taxon>Spirochaetota</taxon>
        <taxon>Spirochaetia</taxon>
        <taxon>Leptospirales</taxon>
        <taxon>Leptospiraceae</taxon>
        <taxon>Leptospira</taxon>
    </lineage>
</organism>
<dbReference type="NCBIfam" id="NF040815">
    <property type="entry name" value="recomb_XerA_Arch"/>
    <property type="match status" value="1"/>
</dbReference>
<evidence type="ECO:0000256" key="7">
    <source>
        <dbReference type="ARBA" id="ARBA00023172"/>
    </source>
</evidence>
<dbReference type="GO" id="GO:0007059">
    <property type="term" value="P:chromosome segregation"/>
    <property type="evidence" value="ECO:0007669"/>
    <property type="project" value="UniProtKB-UniRule"/>
</dbReference>
<dbReference type="GO" id="GO:0009037">
    <property type="term" value="F:tyrosine-based site-specific recombinase activity"/>
    <property type="evidence" value="ECO:0007669"/>
    <property type="project" value="UniProtKB-UniRule"/>
</dbReference>
<keyword evidence="8 9" id="KW-0131">Cell cycle</keyword>
<dbReference type="AlphaFoldDB" id="A0A4R9JZ05"/>
<dbReference type="InterPro" id="IPR013762">
    <property type="entry name" value="Integrase-like_cat_sf"/>
</dbReference>
<keyword evidence="4 9" id="KW-0159">Chromosome partition</keyword>
<comment type="subcellular location">
    <subcellularLocation>
        <location evidence="1 9">Cytoplasm</location>
    </subcellularLocation>
</comment>
<dbReference type="InterPro" id="IPR011010">
    <property type="entry name" value="DNA_brk_join_enz"/>
</dbReference>
<dbReference type="Pfam" id="PF00589">
    <property type="entry name" value="Phage_integrase"/>
    <property type="match status" value="1"/>
</dbReference>
<dbReference type="Gene3D" id="1.10.443.10">
    <property type="entry name" value="Intergrase catalytic core"/>
    <property type="match status" value="1"/>
</dbReference>
<dbReference type="InterPro" id="IPR044068">
    <property type="entry name" value="CB"/>
</dbReference>
<feature type="active site" evidence="9">
    <location>
        <position position="259"/>
    </location>
</feature>
<dbReference type="Proteomes" id="UP000297693">
    <property type="component" value="Unassembled WGS sequence"/>
</dbReference>
<name>A0A4R9JZ05_9LEPT</name>
<evidence type="ECO:0000259" key="11">
    <source>
        <dbReference type="PROSITE" id="PS51900"/>
    </source>
</evidence>
<evidence type="ECO:0000313" key="12">
    <source>
        <dbReference type="EMBL" id="TGL57909.1"/>
    </source>
</evidence>
<keyword evidence="2 9" id="KW-0963">Cytoplasm</keyword>
<dbReference type="InterPro" id="IPR010998">
    <property type="entry name" value="Integrase_recombinase_N"/>
</dbReference>
<accession>A0A4R9JZ05</accession>
<feature type="active site" evidence="9">
    <location>
        <position position="165"/>
    </location>
</feature>
<proteinExistence type="inferred from homology"/>
<dbReference type="InterPro" id="IPR004107">
    <property type="entry name" value="Integrase_SAM-like_N"/>
</dbReference>
<dbReference type="HAMAP" id="MF_01808">
    <property type="entry name" value="Recomb_XerC_XerD"/>
    <property type="match status" value="1"/>
</dbReference>
<feature type="active site" evidence="9">
    <location>
        <position position="256"/>
    </location>
</feature>
<dbReference type="PROSITE" id="PS51900">
    <property type="entry name" value="CB"/>
    <property type="match status" value="1"/>
</dbReference>
<feature type="active site" evidence="9">
    <location>
        <position position="282"/>
    </location>
</feature>
<dbReference type="PANTHER" id="PTHR30349:SF77">
    <property type="entry name" value="TYROSINE RECOMBINASE XERC"/>
    <property type="match status" value="1"/>
</dbReference>
<comment type="function">
    <text evidence="9">Site-specific tyrosine recombinase, which acts by catalyzing the cutting and rejoining of the recombining DNA molecules. The XerC-XerD complex is essential to convert dimers of the bacterial chromosome into monomers to permit their segregation at cell division. It also contributes to the segregational stability of plasmids.</text>
</comment>
<dbReference type="InterPro" id="IPR002104">
    <property type="entry name" value="Integrase_catalytic"/>
</dbReference>
<dbReference type="PROSITE" id="PS51898">
    <property type="entry name" value="TYR_RECOMBINASE"/>
    <property type="match status" value="1"/>
</dbReference>
<dbReference type="InterPro" id="IPR023009">
    <property type="entry name" value="Tyrosine_recombinase_XerC/XerD"/>
</dbReference>
<evidence type="ECO:0000256" key="6">
    <source>
        <dbReference type="ARBA" id="ARBA00023125"/>
    </source>
</evidence>
<comment type="subunit">
    <text evidence="9">Forms a cyclic heterotetrameric complex composed of two molecules of XerC and two molecules of XerD.</text>
</comment>
<dbReference type="GO" id="GO:0006313">
    <property type="term" value="P:DNA transposition"/>
    <property type="evidence" value="ECO:0007669"/>
    <property type="project" value="UniProtKB-UniRule"/>
</dbReference>
<comment type="similarity">
    <text evidence="9">Belongs to the 'phage' integrase family. XerC subfamily.</text>
</comment>
<evidence type="ECO:0000313" key="13">
    <source>
        <dbReference type="Proteomes" id="UP000297693"/>
    </source>
</evidence>
<keyword evidence="5 9" id="KW-0229">DNA integration</keyword>
<evidence type="ECO:0000256" key="4">
    <source>
        <dbReference type="ARBA" id="ARBA00022829"/>
    </source>
</evidence>
<dbReference type="GO" id="GO:0005737">
    <property type="term" value="C:cytoplasm"/>
    <property type="evidence" value="ECO:0007669"/>
    <property type="project" value="UniProtKB-SubCell"/>
</dbReference>
<keyword evidence="3 9" id="KW-0132">Cell division</keyword>
<dbReference type="GO" id="GO:0003677">
    <property type="term" value="F:DNA binding"/>
    <property type="evidence" value="ECO:0007669"/>
    <property type="project" value="UniProtKB-UniRule"/>
</dbReference>
<keyword evidence="13" id="KW-1185">Reference proteome</keyword>
<comment type="caution">
    <text evidence="12">The sequence shown here is derived from an EMBL/GenBank/DDBJ whole genome shotgun (WGS) entry which is preliminary data.</text>
</comment>
<keyword evidence="6 9" id="KW-0238">DNA-binding</keyword>
<dbReference type="SUPFAM" id="SSF56349">
    <property type="entry name" value="DNA breaking-rejoining enzymes"/>
    <property type="match status" value="1"/>
</dbReference>
<feature type="active site" evidence="9">
    <location>
        <position position="189"/>
    </location>
</feature>
<evidence type="ECO:0000259" key="10">
    <source>
        <dbReference type="PROSITE" id="PS51898"/>
    </source>
</evidence>
<evidence type="ECO:0000256" key="2">
    <source>
        <dbReference type="ARBA" id="ARBA00022490"/>
    </source>
</evidence>
<evidence type="ECO:0000256" key="9">
    <source>
        <dbReference type="HAMAP-Rule" id="MF_01808"/>
    </source>
</evidence>
<dbReference type="GO" id="GO:0051301">
    <property type="term" value="P:cell division"/>
    <property type="evidence" value="ECO:0007669"/>
    <property type="project" value="UniProtKB-KW"/>
</dbReference>
<dbReference type="EMBL" id="RQGD01000034">
    <property type="protein sequence ID" value="TGL57909.1"/>
    <property type="molecule type" value="Genomic_DNA"/>
</dbReference>
<dbReference type="CDD" id="cd00798">
    <property type="entry name" value="INT_XerDC_C"/>
    <property type="match status" value="1"/>
</dbReference>
<dbReference type="Gene3D" id="1.10.150.130">
    <property type="match status" value="1"/>
</dbReference>